<gene>
    <name evidence="3" type="ORF">CYCCA115_LOCUS22533</name>
</gene>
<dbReference type="EMBL" id="CAKOGP040002313">
    <property type="protein sequence ID" value="CAJ1966947.1"/>
    <property type="molecule type" value="Genomic_DNA"/>
</dbReference>
<evidence type="ECO:0000313" key="4">
    <source>
        <dbReference type="Proteomes" id="UP001295423"/>
    </source>
</evidence>
<organism evidence="3 4">
    <name type="scientific">Cylindrotheca closterium</name>
    <dbReference type="NCBI Taxonomy" id="2856"/>
    <lineage>
        <taxon>Eukaryota</taxon>
        <taxon>Sar</taxon>
        <taxon>Stramenopiles</taxon>
        <taxon>Ochrophyta</taxon>
        <taxon>Bacillariophyta</taxon>
        <taxon>Bacillariophyceae</taxon>
        <taxon>Bacillariophycidae</taxon>
        <taxon>Bacillariales</taxon>
        <taxon>Bacillariaceae</taxon>
        <taxon>Cylindrotheca</taxon>
    </lineage>
</organism>
<dbReference type="Proteomes" id="UP001295423">
    <property type="component" value="Unassembled WGS sequence"/>
</dbReference>
<feature type="domain" description="Gfo/Idh/MocA-like oxidoreductase N-terminal" evidence="1">
    <location>
        <begin position="20"/>
        <end position="134"/>
    </location>
</feature>
<feature type="domain" description="Gfo/Idh/MocA-like oxidoreductase C-terminal" evidence="2">
    <location>
        <begin position="165"/>
        <end position="315"/>
    </location>
</feature>
<dbReference type="SUPFAM" id="SSF51735">
    <property type="entry name" value="NAD(P)-binding Rossmann-fold domains"/>
    <property type="match status" value="1"/>
</dbReference>
<evidence type="ECO:0000259" key="1">
    <source>
        <dbReference type="Pfam" id="PF01408"/>
    </source>
</evidence>
<dbReference type="Pfam" id="PF02894">
    <property type="entry name" value="GFO_IDH_MocA_C"/>
    <property type="match status" value="1"/>
</dbReference>
<evidence type="ECO:0000259" key="2">
    <source>
        <dbReference type="Pfam" id="PF02894"/>
    </source>
</evidence>
<name>A0AAD2GA05_9STRA</name>
<sequence>MAPNIHHTPLVPTTIEDNRIRCAILGTGMMGQEHISYILGYSDEVRLDFLCDPFEKSLTEARRLIMDSPYHEPKYLSNEEELLASAGEIDLLVIASPNYMHTPTLLRWGVYNITILCEKPVSVSQDQHDELIAASKLPEWSARLWIAMEYRYIPAIAKLLSLLPEIGELKMVTIRENRYPFLHKIGEWNRDRSKTGDTLVEKCCHFFDLFRLITRKEVDLSKVRALAQRGINYGHENNQFDVPILDSAYVTMPFRAEDGRCNTVGCLELCMFAEGSRHQEEIIVTGSKGRLEAYLPENKVFMYRRPTMEEWQDRSIPPPKSCIREQVFDCSNVKDIHGIAEDIPTHGGYHYCSTAVEWYYLLAAVQKYKDGSKFQPHVSLSDGLKAVEIGIQATSTLADGMVSDCRDI</sequence>
<evidence type="ECO:0008006" key="5">
    <source>
        <dbReference type="Google" id="ProtNLM"/>
    </source>
</evidence>
<dbReference type="Gene3D" id="3.30.360.10">
    <property type="entry name" value="Dihydrodipicolinate Reductase, domain 2"/>
    <property type="match status" value="1"/>
</dbReference>
<dbReference type="PANTHER" id="PTHR43593:SF1">
    <property type="entry name" value="INOSITOL 2-DEHYDROGENASE"/>
    <property type="match status" value="1"/>
</dbReference>
<dbReference type="Gene3D" id="3.40.50.720">
    <property type="entry name" value="NAD(P)-binding Rossmann-like Domain"/>
    <property type="match status" value="1"/>
</dbReference>
<dbReference type="GO" id="GO:0000166">
    <property type="term" value="F:nucleotide binding"/>
    <property type="evidence" value="ECO:0007669"/>
    <property type="project" value="InterPro"/>
</dbReference>
<dbReference type="AlphaFoldDB" id="A0AAD2GA05"/>
<dbReference type="PANTHER" id="PTHR43593">
    <property type="match status" value="1"/>
</dbReference>
<accession>A0AAD2GA05</accession>
<reference evidence="3" key="1">
    <citation type="submission" date="2023-08" db="EMBL/GenBank/DDBJ databases">
        <authorList>
            <person name="Audoor S."/>
            <person name="Bilcke G."/>
        </authorList>
    </citation>
    <scope>NUCLEOTIDE SEQUENCE</scope>
</reference>
<dbReference type="InterPro" id="IPR004104">
    <property type="entry name" value="Gfo/Idh/MocA-like_OxRdtase_C"/>
</dbReference>
<keyword evidence="4" id="KW-1185">Reference proteome</keyword>
<dbReference type="InterPro" id="IPR036291">
    <property type="entry name" value="NAD(P)-bd_dom_sf"/>
</dbReference>
<dbReference type="SUPFAM" id="SSF55347">
    <property type="entry name" value="Glyceraldehyde-3-phosphate dehydrogenase-like, C-terminal domain"/>
    <property type="match status" value="1"/>
</dbReference>
<dbReference type="InterPro" id="IPR050424">
    <property type="entry name" value="Gfo-Idh-MocA_inositol_DH"/>
</dbReference>
<dbReference type="InterPro" id="IPR000683">
    <property type="entry name" value="Gfo/Idh/MocA-like_OxRdtase_N"/>
</dbReference>
<comment type="caution">
    <text evidence="3">The sequence shown here is derived from an EMBL/GenBank/DDBJ whole genome shotgun (WGS) entry which is preliminary data.</text>
</comment>
<evidence type="ECO:0000313" key="3">
    <source>
        <dbReference type="EMBL" id="CAJ1966947.1"/>
    </source>
</evidence>
<protein>
    <recommendedName>
        <fullName evidence="5">Gfo/Idh/MocA-like oxidoreductase N-terminal domain-containing protein</fullName>
    </recommendedName>
</protein>
<proteinExistence type="predicted"/>
<dbReference type="Pfam" id="PF01408">
    <property type="entry name" value="GFO_IDH_MocA"/>
    <property type="match status" value="1"/>
</dbReference>